<dbReference type="InterPro" id="IPR001789">
    <property type="entry name" value="Sig_transdc_resp-reg_receiver"/>
</dbReference>
<evidence type="ECO:0000313" key="6">
    <source>
        <dbReference type="Proteomes" id="UP000236893"/>
    </source>
</evidence>
<dbReference type="CDD" id="cd17546">
    <property type="entry name" value="REC_hyHK_CKI1_RcsC-like"/>
    <property type="match status" value="1"/>
</dbReference>
<reference evidence="5 6" key="1">
    <citation type="submission" date="2018-01" db="EMBL/GenBank/DDBJ databases">
        <authorList>
            <person name="Gaut B.S."/>
            <person name="Morton B.R."/>
            <person name="Clegg M.T."/>
            <person name="Duvall M.R."/>
        </authorList>
    </citation>
    <scope>NUCLEOTIDE SEQUENCE [LARGE SCALE GENOMIC DNA]</scope>
    <source>
        <strain evidence="5 6">HR-AV</strain>
    </source>
</reference>
<organism evidence="5 6">
    <name type="scientific">Solitalea longa</name>
    <dbReference type="NCBI Taxonomy" id="2079460"/>
    <lineage>
        <taxon>Bacteria</taxon>
        <taxon>Pseudomonadati</taxon>
        <taxon>Bacteroidota</taxon>
        <taxon>Sphingobacteriia</taxon>
        <taxon>Sphingobacteriales</taxon>
        <taxon>Sphingobacteriaceae</taxon>
        <taxon>Solitalea</taxon>
    </lineage>
</organism>
<dbReference type="Pfam" id="PF00072">
    <property type="entry name" value="Response_reg"/>
    <property type="match status" value="1"/>
</dbReference>
<dbReference type="EMBL" id="PQVF01000009">
    <property type="protein sequence ID" value="POY35832.1"/>
    <property type="molecule type" value="Genomic_DNA"/>
</dbReference>
<dbReference type="PANTHER" id="PTHR45339:SF1">
    <property type="entry name" value="HYBRID SIGNAL TRANSDUCTION HISTIDINE KINASE J"/>
    <property type="match status" value="1"/>
</dbReference>
<evidence type="ECO:0000256" key="3">
    <source>
        <dbReference type="PROSITE-ProRule" id="PRU00169"/>
    </source>
</evidence>
<protein>
    <recommendedName>
        <fullName evidence="4">Response regulatory domain-containing protein</fullName>
    </recommendedName>
</protein>
<keyword evidence="1 3" id="KW-0597">Phosphoprotein</keyword>
<dbReference type="SUPFAM" id="SSF52172">
    <property type="entry name" value="CheY-like"/>
    <property type="match status" value="1"/>
</dbReference>
<name>A0A2S5A0Q2_9SPHI</name>
<keyword evidence="2" id="KW-0902">Two-component regulatory system</keyword>
<dbReference type="RefSeq" id="WP_103789745.1">
    <property type="nucleotide sequence ID" value="NZ_PQVF01000009.1"/>
</dbReference>
<dbReference type="GO" id="GO:0000160">
    <property type="term" value="P:phosphorelay signal transduction system"/>
    <property type="evidence" value="ECO:0007669"/>
    <property type="project" value="UniProtKB-KW"/>
</dbReference>
<dbReference type="OrthoDB" id="9796457at2"/>
<evidence type="ECO:0000313" key="5">
    <source>
        <dbReference type="EMBL" id="POY35832.1"/>
    </source>
</evidence>
<dbReference type="PROSITE" id="PS50110">
    <property type="entry name" value="RESPONSE_REGULATORY"/>
    <property type="match status" value="1"/>
</dbReference>
<dbReference type="Gene3D" id="3.40.50.2300">
    <property type="match status" value="1"/>
</dbReference>
<feature type="domain" description="Response regulatory" evidence="4">
    <location>
        <begin position="9"/>
        <end position="124"/>
    </location>
</feature>
<evidence type="ECO:0000256" key="1">
    <source>
        <dbReference type="ARBA" id="ARBA00022553"/>
    </source>
</evidence>
<evidence type="ECO:0000256" key="2">
    <source>
        <dbReference type="ARBA" id="ARBA00023012"/>
    </source>
</evidence>
<gene>
    <name evidence="5" type="ORF">C3K47_13860</name>
</gene>
<dbReference type="AlphaFoldDB" id="A0A2S5A0Q2"/>
<proteinExistence type="predicted"/>
<accession>A0A2S5A0Q2</accession>
<dbReference type="InterPro" id="IPR011006">
    <property type="entry name" value="CheY-like_superfamily"/>
</dbReference>
<sequence>MENSLADLKVLLVEDQPINQFLAVSILHSWKIMVEVAANGQLAIEKLNSVNYDLILMDIQMPVLDGLSATKIIRQELKLSTPIIALTADSSKIGEEYCQSIGMNGYLTKPFQPDILYEKMYSLIYQYS</sequence>
<comment type="caution">
    <text evidence="5">The sequence shown here is derived from an EMBL/GenBank/DDBJ whole genome shotgun (WGS) entry which is preliminary data.</text>
</comment>
<evidence type="ECO:0000259" key="4">
    <source>
        <dbReference type="PROSITE" id="PS50110"/>
    </source>
</evidence>
<feature type="modified residue" description="4-aspartylphosphate" evidence="3">
    <location>
        <position position="58"/>
    </location>
</feature>
<dbReference type="Proteomes" id="UP000236893">
    <property type="component" value="Unassembled WGS sequence"/>
</dbReference>
<dbReference type="PANTHER" id="PTHR45339">
    <property type="entry name" value="HYBRID SIGNAL TRANSDUCTION HISTIDINE KINASE J"/>
    <property type="match status" value="1"/>
</dbReference>
<keyword evidence="6" id="KW-1185">Reference proteome</keyword>
<dbReference type="SMART" id="SM00448">
    <property type="entry name" value="REC"/>
    <property type="match status" value="1"/>
</dbReference>